<accession>A0A7S7RPS1</accession>
<keyword evidence="5" id="KW-0472">Membrane</keyword>
<dbReference type="InterPro" id="IPR036097">
    <property type="entry name" value="HisK_dim/P_sf"/>
</dbReference>
<keyword evidence="7" id="KW-0418">Kinase</keyword>
<keyword evidence="4" id="KW-0175">Coiled coil</keyword>
<keyword evidence="3" id="KW-0597">Phosphoprotein</keyword>
<feature type="domain" description="Histidine kinase" evidence="6">
    <location>
        <begin position="302"/>
        <end position="525"/>
    </location>
</feature>
<sequence length="531" mass="61351">MKIKNIFSFIDKISFTYKTSILLFIIIGGMILIIILSQISIYTVKHDFDILFEKRTKPIIKLEAIKDAYVVNIHDTLYDVYHKNITLEQSYDVLNLGKQLIEKNWNKYLEITFSKKYETSLVTKIIKKFFIIGNPDKNKILQNSIISNINDKNKNIEVIVNEIILELSNKNYDAASSLIEHVNIEINTISIYITNLTNYDLKMAISERKDTQTVFNTLAMILNISIVWVFLFSIILSIVIIIHFKKLHFGLEEAVNEKTKELQALNDSLEKRIQNEVADSRKKDFIMFQQSRLASLGEMIANIAHQWRQPLGSLMMIVQGIQTKMELGKLTPEIVEEKVNDAILLADNMSNTLEDFKSFFKPNRDEEEFSLKDCIKNSFELSKYVLDKEKIELHLKILHDVKIHGFYNELSHVFLNIISNSKDALISKEHKRLIEITVKKSRNNIRINIVDNGGGINAKVLPHIFEPYYTTKYKSAGTGIGLYMSKQIIEKHMLGTIDCKNVYYKIANQNFENCTLFTITIPANKGDKNND</sequence>
<dbReference type="Pfam" id="PF02518">
    <property type="entry name" value="HATPase_c"/>
    <property type="match status" value="1"/>
</dbReference>
<dbReference type="Gene3D" id="3.30.565.10">
    <property type="entry name" value="Histidine kinase-like ATPase, C-terminal domain"/>
    <property type="match status" value="1"/>
</dbReference>
<dbReference type="PROSITE" id="PS50109">
    <property type="entry name" value="HIS_KIN"/>
    <property type="match status" value="1"/>
</dbReference>
<evidence type="ECO:0000313" key="8">
    <source>
        <dbReference type="Proteomes" id="UP000593836"/>
    </source>
</evidence>
<dbReference type="EMBL" id="CP054493">
    <property type="protein sequence ID" value="QOY53700.1"/>
    <property type="molecule type" value="Genomic_DNA"/>
</dbReference>
<dbReference type="SMART" id="SM00388">
    <property type="entry name" value="HisKA"/>
    <property type="match status" value="1"/>
</dbReference>
<proteinExistence type="predicted"/>
<feature type="transmembrane region" description="Helical" evidence="5">
    <location>
        <begin position="21"/>
        <end position="44"/>
    </location>
</feature>
<dbReference type="InterPro" id="IPR005467">
    <property type="entry name" value="His_kinase_dom"/>
</dbReference>
<evidence type="ECO:0000256" key="1">
    <source>
        <dbReference type="ARBA" id="ARBA00000085"/>
    </source>
</evidence>
<evidence type="ECO:0000256" key="5">
    <source>
        <dbReference type="SAM" id="Phobius"/>
    </source>
</evidence>
<dbReference type="PRINTS" id="PR00344">
    <property type="entry name" value="BCTRLSENSOR"/>
</dbReference>
<dbReference type="Proteomes" id="UP000593836">
    <property type="component" value="Chromosome"/>
</dbReference>
<evidence type="ECO:0000256" key="2">
    <source>
        <dbReference type="ARBA" id="ARBA00012438"/>
    </source>
</evidence>
<keyword evidence="7" id="KW-0808">Transferase</keyword>
<feature type="coiled-coil region" evidence="4">
    <location>
        <begin position="252"/>
        <end position="279"/>
    </location>
</feature>
<dbReference type="AlphaFoldDB" id="A0A7S7RPS1"/>
<feature type="transmembrane region" description="Helical" evidence="5">
    <location>
        <begin position="218"/>
        <end position="242"/>
    </location>
</feature>
<dbReference type="CDD" id="cd00075">
    <property type="entry name" value="HATPase"/>
    <property type="match status" value="1"/>
</dbReference>
<comment type="catalytic activity">
    <reaction evidence="1">
        <text>ATP + protein L-histidine = ADP + protein N-phospho-L-histidine.</text>
        <dbReference type="EC" id="2.7.13.3"/>
    </reaction>
</comment>
<dbReference type="GO" id="GO:0000155">
    <property type="term" value="F:phosphorelay sensor kinase activity"/>
    <property type="evidence" value="ECO:0007669"/>
    <property type="project" value="InterPro"/>
</dbReference>
<gene>
    <name evidence="7" type="ORF">HUE87_07230</name>
</gene>
<dbReference type="SMART" id="SM00387">
    <property type="entry name" value="HATPase_c"/>
    <property type="match status" value="1"/>
</dbReference>
<dbReference type="InterPro" id="IPR003594">
    <property type="entry name" value="HATPase_dom"/>
</dbReference>
<protein>
    <recommendedName>
        <fullName evidence="2">histidine kinase</fullName>
        <ecNumber evidence="2">2.7.13.3</ecNumber>
    </recommendedName>
</protein>
<keyword evidence="5" id="KW-0812">Transmembrane</keyword>
<dbReference type="PANTHER" id="PTHR43065:SF42">
    <property type="entry name" value="TWO-COMPONENT SENSOR PPRA"/>
    <property type="match status" value="1"/>
</dbReference>
<evidence type="ECO:0000259" key="6">
    <source>
        <dbReference type="PROSITE" id="PS50109"/>
    </source>
</evidence>
<dbReference type="SUPFAM" id="SSF55874">
    <property type="entry name" value="ATPase domain of HSP90 chaperone/DNA topoisomerase II/histidine kinase"/>
    <property type="match status" value="1"/>
</dbReference>
<name>A0A7S7RPS1_9BACT</name>
<reference evidence="7 8" key="1">
    <citation type="submission" date="2020-05" db="EMBL/GenBank/DDBJ databases">
        <title>Sulfurimonas marisnigri, sp. nov., and Sulfurimonas baltica, sp. nov., manganese oxide reducing chemolithoautotrophs of the class Epsilonproteobacteria isolated from the pelagic redoxclines of the Black and Baltic Seas and emended description of the genus Sulfurimonas.</title>
        <authorList>
            <person name="Henkel J.V."/>
            <person name="Laudan C."/>
            <person name="Werner J."/>
            <person name="Neu T."/>
            <person name="Plewe S."/>
            <person name="Sproer C."/>
            <person name="Bunk B."/>
            <person name="Schulz-Vogt H.N."/>
        </authorList>
    </citation>
    <scope>NUCLEOTIDE SEQUENCE [LARGE SCALE GENOMIC DNA]</scope>
    <source>
        <strain evidence="7 8">SoZ1</strain>
    </source>
</reference>
<dbReference type="EC" id="2.7.13.3" evidence="2"/>
<dbReference type="KEGG" id="smas:HUE87_07230"/>
<evidence type="ECO:0000313" key="7">
    <source>
        <dbReference type="EMBL" id="QOY53700.1"/>
    </source>
</evidence>
<keyword evidence="5" id="KW-1133">Transmembrane helix</keyword>
<dbReference type="PANTHER" id="PTHR43065">
    <property type="entry name" value="SENSOR HISTIDINE KINASE"/>
    <property type="match status" value="1"/>
</dbReference>
<dbReference type="InterPro" id="IPR036890">
    <property type="entry name" value="HATPase_C_sf"/>
</dbReference>
<dbReference type="InterPro" id="IPR003661">
    <property type="entry name" value="HisK_dim/P_dom"/>
</dbReference>
<dbReference type="CDD" id="cd00082">
    <property type="entry name" value="HisKA"/>
    <property type="match status" value="1"/>
</dbReference>
<organism evidence="7 8">
    <name type="scientific">Candidatus Sulfurimonas marisnigri</name>
    <dbReference type="NCBI Taxonomy" id="2740405"/>
    <lineage>
        <taxon>Bacteria</taxon>
        <taxon>Pseudomonadati</taxon>
        <taxon>Campylobacterota</taxon>
        <taxon>Epsilonproteobacteria</taxon>
        <taxon>Campylobacterales</taxon>
        <taxon>Sulfurimonadaceae</taxon>
        <taxon>Sulfurimonas</taxon>
    </lineage>
</organism>
<evidence type="ECO:0000256" key="3">
    <source>
        <dbReference type="ARBA" id="ARBA00022553"/>
    </source>
</evidence>
<dbReference type="Gene3D" id="1.10.287.130">
    <property type="match status" value="1"/>
</dbReference>
<dbReference type="SUPFAM" id="SSF47384">
    <property type="entry name" value="Homodimeric domain of signal transducing histidine kinase"/>
    <property type="match status" value="1"/>
</dbReference>
<dbReference type="InterPro" id="IPR004358">
    <property type="entry name" value="Sig_transdc_His_kin-like_C"/>
</dbReference>
<keyword evidence="8" id="KW-1185">Reference proteome</keyword>
<evidence type="ECO:0000256" key="4">
    <source>
        <dbReference type="SAM" id="Coils"/>
    </source>
</evidence>